<proteinExistence type="predicted"/>
<reference evidence="1 2" key="1">
    <citation type="submission" date="2010-04" db="EMBL/GenBank/DDBJ databases">
        <authorList>
            <person name="Weinstock G."/>
            <person name="Sodergren E."/>
            <person name="Clifton S."/>
            <person name="Fulton L."/>
            <person name="Fulton B."/>
            <person name="Courtney L."/>
            <person name="Fronick C."/>
            <person name="Harrison M."/>
            <person name="Strong C."/>
            <person name="Farmer C."/>
            <person name="Delahaunty K."/>
            <person name="Markovic C."/>
            <person name="Hall O."/>
            <person name="Minx P."/>
            <person name="Tomlinson C."/>
            <person name="Mitreva M."/>
            <person name="Hou S."/>
            <person name="Wollam A."/>
            <person name="Pepin K.H."/>
            <person name="Johnson M."/>
            <person name="Bhonagiri V."/>
            <person name="Zhang X."/>
            <person name="Suruliraj S."/>
            <person name="Warren W."/>
            <person name="Chinwalla A."/>
            <person name="Mardis E.R."/>
            <person name="Wilson R.K."/>
        </authorList>
    </citation>
    <scope>NUCLEOTIDE SEQUENCE [LARGE SCALE GENOMIC DNA]</scope>
    <source>
        <strain evidence="1 2">DSM 20306</strain>
    </source>
</reference>
<organism evidence="1 2">
    <name type="scientific">Corynebacterium ammoniagenes DSM 20306</name>
    <dbReference type="NCBI Taxonomy" id="649754"/>
    <lineage>
        <taxon>Bacteria</taxon>
        <taxon>Bacillati</taxon>
        <taxon>Actinomycetota</taxon>
        <taxon>Actinomycetes</taxon>
        <taxon>Mycobacteriales</taxon>
        <taxon>Corynebacteriaceae</taxon>
        <taxon>Corynebacterium</taxon>
    </lineage>
</organism>
<dbReference type="EMBL" id="ADNS01000004">
    <property type="protein sequence ID" value="EFG81946.1"/>
    <property type="molecule type" value="Genomic_DNA"/>
</dbReference>
<comment type="caution">
    <text evidence="1">The sequence shown here is derived from an EMBL/GenBank/DDBJ whole genome shotgun (WGS) entry which is preliminary data.</text>
</comment>
<evidence type="ECO:0008006" key="3">
    <source>
        <dbReference type="Google" id="ProtNLM"/>
    </source>
</evidence>
<name>A0ABP2IGZ9_CORAM</name>
<dbReference type="Proteomes" id="UP000006015">
    <property type="component" value="Unassembled WGS sequence"/>
</dbReference>
<protein>
    <recommendedName>
        <fullName evidence="3">MORN repeat protein</fullName>
    </recommendedName>
</protein>
<evidence type="ECO:0000313" key="2">
    <source>
        <dbReference type="Proteomes" id="UP000006015"/>
    </source>
</evidence>
<dbReference type="Gene3D" id="2.20.110.10">
    <property type="entry name" value="Histone H3 K4-specific methyltransferase SET7/9 N-terminal domain"/>
    <property type="match status" value="1"/>
</dbReference>
<dbReference type="SUPFAM" id="SSF82185">
    <property type="entry name" value="Histone H3 K4-specific methyltransferase SET7/9 N-terminal domain"/>
    <property type="match status" value="1"/>
</dbReference>
<accession>A0ABP2IGZ9</accession>
<gene>
    <name evidence="1" type="ORF">HMPREF0281_00651</name>
</gene>
<keyword evidence="2" id="KW-1185">Reference proteome</keyword>
<evidence type="ECO:0000313" key="1">
    <source>
        <dbReference type="EMBL" id="EFG81946.1"/>
    </source>
</evidence>
<sequence>MRCWLCTVEKTNVKVQIMAVEKKTEIIDGYTIKYHANGKTRWSKGKVVDGEPSGYWEWYRLDGTLKRSGHFEAGEPVGEWITYDQQGEVYKVTNRGGKSTGA</sequence>